<dbReference type="Gene3D" id="1.10.10.60">
    <property type="entry name" value="Homeodomain-like"/>
    <property type="match status" value="1"/>
</dbReference>
<evidence type="ECO:0000313" key="2">
    <source>
        <dbReference type="Proteomes" id="UP001165740"/>
    </source>
</evidence>
<keyword evidence="2" id="KW-1185">Reference proteome</keyword>
<dbReference type="GO" id="GO:0004803">
    <property type="term" value="F:transposase activity"/>
    <property type="evidence" value="ECO:0007669"/>
    <property type="project" value="InterPro"/>
</dbReference>
<sequence length="294" mass="34158">MDDYSQLAAMAEKYKLPLKERSTWIEKQMTLKVRNEELKLRNKELENASKMKTKDTNEEQSLEDALTNTESIPKGIKEEDVYIIESPETAPNVSDVSTSTKTRELKNVAAKVKASKKRKWPEELKTKILAQYEAGMSEVELVSIHGVPRSTIRTWRKNQERIAPDKSKEEDFQSEIDTRRPVLTLKRLRDNPQLDTEKIDASENIPSGQPNTNGIKLNTTRIIGSEKKTLFDMIIRMVDWDSALEEMNNKGYRCNRTSTQLKEKIRRQLNKKNKKRNKKKITTRFVNTDTRTLE</sequence>
<dbReference type="Pfam" id="PF01527">
    <property type="entry name" value="HTH_Tnp_1"/>
    <property type="match status" value="1"/>
</dbReference>
<dbReference type="InterPro" id="IPR009057">
    <property type="entry name" value="Homeodomain-like_sf"/>
</dbReference>
<reference evidence="3" key="1">
    <citation type="submission" date="2025-08" db="UniProtKB">
        <authorList>
            <consortium name="RefSeq"/>
        </authorList>
    </citation>
    <scope>IDENTIFICATION</scope>
</reference>
<dbReference type="AlphaFoldDB" id="A0A9W2Z767"/>
<dbReference type="GO" id="GO:0006313">
    <property type="term" value="P:DNA transposition"/>
    <property type="evidence" value="ECO:0007669"/>
    <property type="project" value="InterPro"/>
</dbReference>
<dbReference type="GO" id="GO:0003677">
    <property type="term" value="F:DNA binding"/>
    <property type="evidence" value="ECO:0007669"/>
    <property type="project" value="InterPro"/>
</dbReference>
<organism evidence="2 3">
    <name type="scientific">Biomphalaria glabrata</name>
    <name type="common">Bloodfluke planorb</name>
    <name type="synonym">Freshwater snail</name>
    <dbReference type="NCBI Taxonomy" id="6526"/>
    <lineage>
        <taxon>Eukaryota</taxon>
        <taxon>Metazoa</taxon>
        <taxon>Spiralia</taxon>
        <taxon>Lophotrochozoa</taxon>
        <taxon>Mollusca</taxon>
        <taxon>Gastropoda</taxon>
        <taxon>Heterobranchia</taxon>
        <taxon>Euthyneura</taxon>
        <taxon>Panpulmonata</taxon>
        <taxon>Hygrophila</taxon>
        <taxon>Lymnaeoidea</taxon>
        <taxon>Planorbidae</taxon>
        <taxon>Biomphalaria</taxon>
    </lineage>
</organism>
<dbReference type="SUPFAM" id="SSF46689">
    <property type="entry name" value="Homeodomain-like"/>
    <property type="match status" value="1"/>
</dbReference>
<dbReference type="InterPro" id="IPR002514">
    <property type="entry name" value="Transposase_8"/>
</dbReference>
<protein>
    <submittedName>
        <fullName evidence="3">Uncharacterized protein LOC106059216</fullName>
    </submittedName>
</protein>
<name>A0A9W2Z767_BIOGL</name>
<gene>
    <name evidence="3" type="primary">LOC106059216</name>
</gene>
<proteinExistence type="predicted"/>
<accession>A0A9W2Z767</accession>
<feature type="compositionally biased region" description="Basic and acidic residues" evidence="1">
    <location>
        <begin position="44"/>
        <end position="57"/>
    </location>
</feature>
<dbReference type="Proteomes" id="UP001165740">
    <property type="component" value="Chromosome 16"/>
</dbReference>
<evidence type="ECO:0000256" key="1">
    <source>
        <dbReference type="SAM" id="MobiDB-lite"/>
    </source>
</evidence>
<dbReference type="RefSeq" id="XP_055870760.1">
    <property type="nucleotide sequence ID" value="XM_056014785.1"/>
</dbReference>
<evidence type="ECO:0000313" key="3">
    <source>
        <dbReference type="RefSeq" id="XP_055870760.1"/>
    </source>
</evidence>
<feature type="region of interest" description="Disordered" evidence="1">
    <location>
        <begin position="44"/>
        <end position="71"/>
    </location>
</feature>
<dbReference type="GeneID" id="106059216"/>